<evidence type="ECO:0000256" key="3">
    <source>
        <dbReference type="ARBA" id="ARBA00004663"/>
    </source>
</evidence>
<comment type="function">
    <text evidence="14 19">Joins adenosylcobinamide-GDP and alpha-ribazole to generate adenosylcobalamin (Ado-cobalamin). Also synthesizes adenosylcobalamin 5'-phosphate from adenosylcobinamide-GDP and alpha-ribazole 5'-phosphate.</text>
</comment>
<feature type="transmembrane region" description="Helical" evidence="19">
    <location>
        <begin position="142"/>
        <end position="166"/>
    </location>
</feature>
<evidence type="ECO:0000256" key="6">
    <source>
        <dbReference type="ARBA" id="ARBA00015850"/>
    </source>
</evidence>
<comment type="caution">
    <text evidence="20">The sequence shown here is derived from an EMBL/GenBank/DDBJ whole genome shotgun (WGS) entry which is preliminary data.</text>
</comment>
<feature type="transmembrane region" description="Helical" evidence="19">
    <location>
        <begin position="187"/>
        <end position="209"/>
    </location>
</feature>
<evidence type="ECO:0000256" key="13">
    <source>
        <dbReference type="ARBA" id="ARBA00023136"/>
    </source>
</evidence>
<dbReference type="EMBL" id="MSCH01000003">
    <property type="protein sequence ID" value="PQJ52453.1"/>
    <property type="molecule type" value="Genomic_DNA"/>
</dbReference>
<evidence type="ECO:0000256" key="16">
    <source>
        <dbReference type="ARBA" id="ARBA00032853"/>
    </source>
</evidence>
<evidence type="ECO:0000256" key="17">
    <source>
        <dbReference type="ARBA" id="ARBA00048623"/>
    </source>
</evidence>
<dbReference type="GO" id="GO:0051073">
    <property type="term" value="F:adenosylcobinamide-GDP ribazoletransferase activity"/>
    <property type="evidence" value="ECO:0007669"/>
    <property type="project" value="UniProtKB-UniRule"/>
</dbReference>
<evidence type="ECO:0000256" key="1">
    <source>
        <dbReference type="ARBA" id="ARBA00001946"/>
    </source>
</evidence>
<dbReference type="OrthoDB" id="9794626at2"/>
<evidence type="ECO:0000313" key="21">
    <source>
        <dbReference type="Proteomes" id="UP000239007"/>
    </source>
</evidence>
<dbReference type="HAMAP" id="MF_00719">
    <property type="entry name" value="CobS"/>
    <property type="match status" value="1"/>
</dbReference>
<dbReference type="InterPro" id="IPR003805">
    <property type="entry name" value="CobS"/>
</dbReference>
<dbReference type="Proteomes" id="UP000239007">
    <property type="component" value="Unassembled WGS sequence"/>
</dbReference>
<accession>A0A2S7UR81</accession>
<feature type="transmembrane region" description="Helical" evidence="19">
    <location>
        <begin position="41"/>
        <end position="63"/>
    </location>
</feature>
<evidence type="ECO:0000256" key="12">
    <source>
        <dbReference type="ARBA" id="ARBA00022989"/>
    </source>
</evidence>
<keyword evidence="8 19" id="KW-0169">Cobalamin biosynthesis</keyword>
<evidence type="ECO:0000256" key="15">
    <source>
        <dbReference type="ARBA" id="ARBA00032605"/>
    </source>
</evidence>
<dbReference type="Pfam" id="PF02654">
    <property type="entry name" value="CobS"/>
    <property type="match status" value="1"/>
</dbReference>
<dbReference type="UniPathway" id="UPA00148">
    <property type="reaction ID" value="UER00238"/>
</dbReference>
<proteinExistence type="inferred from homology"/>
<evidence type="ECO:0000313" key="20">
    <source>
        <dbReference type="EMBL" id="PQJ52453.1"/>
    </source>
</evidence>
<keyword evidence="21" id="KW-1185">Reference proteome</keyword>
<evidence type="ECO:0000256" key="8">
    <source>
        <dbReference type="ARBA" id="ARBA00022573"/>
    </source>
</evidence>
<keyword evidence="11 19" id="KW-0460">Magnesium</keyword>
<evidence type="ECO:0000256" key="14">
    <source>
        <dbReference type="ARBA" id="ARBA00025228"/>
    </source>
</evidence>
<name>A0A2S7UR81_9GAMM</name>
<evidence type="ECO:0000256" key="7">
    <source>
        <dbReference type="ARBA" id="ARBA00022475"/>
    </source>
</evidence>
<feature type="transmembrane region" description="Helical" evidence="19">
    <location>
        <begin position="215"/>
        <end position="234"/>
    </location>
</feature>
<keyword evidence="10 19" id="KW-0812">Transmembrane</keyword>
<comment type="cofactor">
    <cofactor evidence="1 19">
        <name>Mg(2+)</name>
        <dbReference type="ChEBI" id="CHEBI:18420"/>
    </cofactor>
</comment>
<evidence type="ECO:0000256" key="9">
    <source>
        <dbReference type="ARBA" id="ARBA00022679"/>
    </source>
</evidence>
<organism evidence="20 21">
    <name type="scientific">Psychrosphaera saromensis</name>
    <dbReference type="NCBI Taxonomy" id="716813"/>
    <lineage>
        <taxon>Bacteria</taxon>
        <taxon>Pseudomonadati</taxon>
        <taxon>Pseudomonadota</taxon>
        <taxon>Gammaproteobacteria</taxon>
        <taxon>Alteromonadales</taxon>
        <taxon>Pseudoalteromonadaceae</taxon>
        <taxon>Psychrosphaera</taxon>
    </lineage>
</organism>
<comment type="catalytic activity">
    <reaction evidence="17 19">
        <text>alpha-ribazole + adenosylcob(III)inamide-GDP = adenosylcob(III)alamin + GMP + H(+)</text>
        <dbReference type="Rhea" id="RHEA:16049"/>
        <dbReference type="ChEBI" id="CHEBI:10329"/>
        <dbReference type="ChEBI" id="CHEBI:15378"/>
        <dbReference type="ChEBI" id="CHEBI:18408"/>
        <dbReference type="ChEBI" id="CHEBI:58115"/>
        <dbReference type="ChEBI" id="CHEBI:60487"/>
        <dbReference type="EC" id="2.7.8.26"/>
    </reaction>
</comment>
<feature type="transmembrane region" description="Helical" evidence="19">
    <location>
        <begin position="12"/>
        <end position="29"/>
    </location>
</feature>
<reference evidence="20 21" key="1">
    <citation type="submission" date="2016-12" db="EMBL/GenBank/DDBJ databases">
        <title>Diversity of luminous bacteria.</title>
        <authorList>
            <person name="Yoshizawa S."/>
            <person name="Kogure K."/>
        </authorList>
    </citation>
    <scope>NUCLEOTIDE SEQUENCE [LARGE SCALE GENOMIC DNA]</scope>
    <source>
        <strain evidence="20 21">SA4-48</strain>
    </source>
</reference>
<dbReference type="GO" id="GO:0008818">
    <property type="term" value="F:cobalamin 5'-phosphate synthase activity"/>
    <property type="evidence" value="ECO:0007669"/>
    <property type="project" value="UniProtKB-UniRule"/>
</dbReference>
<feature type="transmembrane region" description="Helical" evidence="19">
    <location>
        <begin position="69"/>
        <end position="87"/>
    </location>
</feature>
<dbReference type="EC" id="2.7.8.26" evidence="5 19"/>
<protein>
    <recommendedName>
        <fullName evidence="6 19">Adenosylcobinamide-GDP ribazoletransferase</fullName>
        <ecNumber evidence="5 19">2.7.8.26</ecNumber>
    </recommendedName>
    <alternativeName>
        <fullName evidence="16 19">Cobalamin synthase</fullName>
    </alternativeName>
    <alternativeName>
        <fullName evidence="15 19">Cobalamin-5'-phosphate synthase</fullName>
    </alternativeName>
</protein>
<evidence type="ECO:0000256" key="10">
    <source>
        <dbReference type="ARBA" id="ARBA00022692"/>
    </source>
</evidence>
<dbReference type="PANTHER" id="PTHR34148">
    <property type="entry name" value="ADENOSYLCOBINAMIDE-GDP RIBAZOLETRANSFERASE"/>
    <property type="match status" value="1"/>
</dbReference>
<keyword evidence="7 19" id="KW-1003">Cell membrane</keyword>
<keyword evidence="9 19" id="KW-0808">Transferase</keyword>
<gene>
    <name evidence="19" type="primary">cobS</name>
    <name evidence="20" type="ORF">BTO11_01480</name>
</gene>
<dbReference type="RefSeq" id="WP_105050915.1">
    <property type="nucleotide sequence ID" value="NZ_BMYG01000005.1"/>
</dbReference>
<dbReference type="GO" id="GO:0005886">
    <property type="term" value="C:plasma membrane"/>
    <property type="evidence" value="ECO:0007669"/>
    <property type="project" value="UniProtKB-SubCell"/>
</dbReference>
<evidence type="ECO:0000256" key="5">
    <source>
        <dbReference type="ARBA" id="ARBA00013200"/>
    </source>
</evidence>
<keyword evidence="13 19" id="KW-0472">Membrane</keyword>
<evidence type="ECO:0000256" key="2">
    <source>
        <dbReference type="ARBA" id="ARBA00004651"/>
    </source>
</evidence>
<comment type="pathway">
    <text evidence="3 19">Cofactor biosynthesis; adenosylcobalamin biosynthesis; adenosylcobalamin from cob(II)yrinate a,c-diamide: step 7/7.</text>
</comment>
<evidence type="ECO:0000256" key="11">
    <source>
        <dbReference type="ARBA" id="ARBA00022842"/>
    </source>
</evidence>
<evidence type="ECO:0000256" key="19">
    <source>
        <dbReference type="HAMAP-Rule" id="MF_00719"/>
    </source>
</evidence>
<dbReference type="AlphaFoldDB" id="A0A2S7UR81"/>
<comment type="similarity">
    <text evidence="4 19">Belongs to the CobS family.</text>
</comment>
<comment type="catalytic activity">
    <reaction evidence="18 19">
        <text>alpha-ribazole 5'-phosphate + adenosylcob(III)inamide-GDP = adenosylcob(III)alamin 5'-phosphate + GMP + H(+)</text>
        <dbReference type="Rhea" id="RHEA:23560"/>
        <dbReference type="ChEBI" id="CHEBI:15378"/>
        <dbReference type="ChEBI" id="CHEBI:57918"/>
        <dbReference type="ChEBI" id="CHEBI:58115"/>
        <dbReference type="ChEBI" id="CHEBI:60487"/>
        <dbReference type="ChEBI" id="CHEBI:60493"/>
        <dbReference type="EC" id="2.7.8.26"/>
    </reaction>
</comment>
<dbReference type="PANTHER" id="PTHR34148:SF1">
    <property type="entry name" value="ADENOSYLCOBINAMIDE-GDP RIBAZOLETRANSFERASE"/>
    <property type="match status" value="1"/>
</dbReference>
<comment type="subcellular location">
    <subcellularLocation>
        <location evidence="2 19">Cell membrane</location>
        <topology evidence="2 19">Multi-pass membrane protein</topology>
    </subcellularLocation>
</comment>
<dbReference type="GO" id="GO:0009236">
    <property type="term" value="P:cobalamin biosynthetic process"/>
    <property type="evidence" value="ECO:0007669"/>
    <property type="project" value="UniProtKB-UniRule"/>
</dbReference>
<evidence type="ECO:0000256" key="4">
    <source>
        <dbReference type="ARBA" id="ARBA00010561"/>
    </source>
</evidence>
<evidence type="ECO:0000256" key="18">
    <source>
        <dbReference type="ARBA" id="ARBA00049504"/>
    </source>
</evidence>
<keyword evidence="12 19" id="KW-1133">Transmembrane helix</keyword>
<sequence length="270" mass="29494">MAQLKLKLQQQFLLLKLAIVFLTRLPLLIKQDVNDDLLNKATGYFGFVGLLVGSLCAGVFYLVTLFLPLPIAVLISMVFGLMLTGAFHEDGLADTADGFGGGWSVVQKLTIMKDSRLGTYGASALCMSLLLKYQGLLMLAEFSATTAVISLLFAHVVSRVLAVSIIPSLDYVQLENESKTKPVAKSLAVSSVVPLLLSLILVSLVLVSFIDINVFYGLGFFTLVWLIRFLFITFTKKQIGGYTGDVLGAAQQIFELTTYLFIFSILPFQV</sequence>